<accession>A0A0P0C456</accession>
<reference evidence="1 2" key="1">
    <citation type="submission" date="2015-08" db="EMBL/GenBank/DDBJ databases">
        <title>Complete genome sequence of Rufibacter tibetensis strain 1351t, a radiation-resistant bacterium from tibet plateau.</title>
        <authorList>
            <person name="Dai J."/>
        </authorList>
    </citation>
    <scope>NUCLEOTIDE SEQUENCE [LARGE SCALE GENOMIC DNA]</scope>
    <source>
        <strain evidence="1 2">1351</strain>
    </source>
</reference>
<dbReference type="RefSeq" id="WP_062542220.1">
    <property type="nucleotide sequence ID" value="NZ_CP012643.1"/>
</dbReference>
<gene>
    <name evidence="1" type="ORF">DC20_01560</name>
</gene>
<evidence type="ECO:0000313" key="1">
    <source>
        <dbReference type="EMBL" id="ALI97902.1"/>
    </source>
</evidence>
<dbReference type="OrthoDB" id="1091975at2"/>
<proteinExistence type="predicted"/>
<dbReference type="STRING" id="512763.DC20_01560"/>
<name>A0A0P0C456_9BACT</name>
<protein>
    <submittedName>
        <fullName evidence="1">Uncharacterized protein</fullName>
    </submittedName>
</protein>
<organism evidence="1 2">
    <name type="scientific">Rufibacter tibetensis</name>
    <dbReference type="NCBI Taxonomy" id="512763"/>
    <lineage>
        <taxon>Bacteria</taxon>
        <taxon>Pseudomonadati</taxon>
        <taxon>Bacteroidota</taxon>
        <taxon>Cytophagia</taxon>
        <taxon>Cytophagales</taxon>
        <taxon>Hymenobacteraceae</taxon>
        <taxon>Rufibacter</taxon>
    </lineage>
</organism>
<sequence>MIRFGELEQGNGALFSQDSQYVFKDNALQNRRRRVHEVLALGFDVYHQPVERTVAQMQEAGIDLSKVFITTWQGRKVYVVCVNSLEEKASHFIIDQ</sequence>
<dbReference type="AlphaFoldDB" id="A0A0P0C456"/>
<evidence type="ECO:0000313" key="2">
    <source>
        <dbReference type="Proteomes" id="UP000061382"/>
    </source>
</evidence>
<dbReference type="EMBL" id="CP012643">
    <property type="protein sequence ID" value="ALI97902.1"/>
    <property type="molecule type" value="Genomic_DNA"/>
</dbReference>
<dbReference type="PATRIC" id="fig|512763.3.peg.355"/>
<keyword evidence="2" id="KW-1185">Reference proteome</keyword>
<dbReference type="KEGG" id="rti:DC20_01560"/>
<dbReference type="Proteomes" id="UP000061382">
    <property type="component" value="Chromosome"/>
</dbReference>